<name>A0ABD3M6V9_9STRA</name>
<dbReference type="InterPro" id="IPR018047">
    <property type="entry name" value="Ammonium_transpt_CS"/>
</dbReference>
<feature type="transmembrane region" description="Helical" evidence="8">
    <location>
        <begin position="122"/>
        <end position="140"/>
    </location>
</feature>
<reference evidence="10 11" key="1">
    <citation type="submission" date="2024-10" db="EMBL/GenBank/DDBJ databases">
        <title>Updated reference genomes for cyclostephanoid diatoms.</title>
        <authorList>
            <person name="Roberts W.R."/>
            <person name="Alverson A.J."/>
        </authorList>
    </citation>
    <scope>NUCLEOTIDE SEQUENCE [LARGE SCALE GENOMIC DNA]</scope>
    <source>
        <strain evidence="10 11">AJA232-27</strain>
    </source>
</reference>
<dbReference type="GO" id="GO:0005886">
    <property type="term" value="C:plasma membrane"/>
    <property type="evidence" value="ECO:0007669"/>
    <property type="project" value="UniProtKB-SubCell"/>
</dbReference>
<protein>
    <recommendedName>
        <fullName evidence="8">Ammonium transporter</fullName>
    </recommendedName>
</protein>
<keyword evidence="11" id="KW-1185">Reference proteome</keyword>
<comment type="caution">
    <text evidence="10">The sequence shown here is derived from an EMBL/GenBank/DDBJ whole genome shotgun (WGS) entry which is preliminary data.</text>
</comment>
<keyword evidence="5 8" id="KW-1133">Transmembrane helix</keyword>
<dbReference type="PANTHER" id="PTHR11730:SF6">
    <property type="entry name" value="AMMONIUM TRANSPORTER"/>
    <property type="match status" value="1"/>
</dbReference>
<dbReference type="Pfam" id="PF00909">
    <property type="entry name" value="Ammonium_transp"/>
    <property type="match status" value="1"/>
</dbReference>
<dbReference type="PROSITE" id="PS01219">
    <property type="entry name" value="AMMONIUM_TRANSP"/>
    <property type="match status" value="1"/>
</dbReference>
<feature type="transmembrane region" description="Helical" evidence="8">
    <location>
        <begin position="335"/>
        <end position="352"/>
    </location>
</feature>
<sequence>MSFDPATYCEGSFTDDSLDAGLCLAFSTIDEMATGLNTFFLLFAAAFVFMMQTGFAMLCAGSIRQKNVKNIMLKNILDACGGAIGFWSVGYAFAYGGASSDTRSFIGTEGFFLAGMDTAADLIGWFFQFAFAATAATIVAGTVAERCKMEAYLCYSFFLTGFVYPVIVHSVWSTSGFISAFNDVKLFGCGMHDFAGSGVVHLTGGTTAIIAAIILGPRIGRFYDRDGILILEPKAFPPHSVALQVLGTFILWVGWYGFNPGSTLFINTSTAADVTSLAAVNTTIGAASGCLSAMFTDMFMYRRKTGETAYDITMVMNGALTGLVSITAGCSIMEPWAAFVTGIIGGWVYIFYSNLIVKLKIDDAVDAIPVHFGGGTWGCIALGLFAEPTRTAKAFGDHGHYGWFYNFDDGSLLGAQFVGCLWIIGWVCATMIPFLIAVNLVGWFRVDTIEEEVGLDISHHKGAAYDLSGPDESTVELYDLHKSQHKLEGITEASKEVSSEEVPPTKETGSEAGYNAFVASFSTFNEFSYSSGLIGLNKWFSSVAVPLLLLLSLSLLPHLSGVAMAAYNVAAPTQTGGYLYLATSIIKKLSVFS</sequence>
<keyword evidence="6 8" id="KW-0472">Membrane</keyword>
<evidence type="ECO:0000256" key="3">
    <source>
        <dbReference type="ARBA" id="ARBA00022448"/>
    </source>
</evidence>
<evidence type="ECO:0000313" key="10">
    <source>
        <dbReference type="EMBL" id="KAL3759781.1"/>
    </source>
</evidence>
<organism evidence="10 11">
    <name type="scientific">Discostella pseudostelligera</name>
    <dbReference type="NCBI Taxonomy" id="259834"/>
    <lineage>
        <taxon>Eukaryota</taxon>
        <taxon>Sar</taxon>
        <taxon>Stramenopiles</taxon>
        <taxon>Ochrophyta</taxon>
        <taxon>Bacillariophyta</taxon>
        <taxon>Coscinodiscophyceae</taxon>
        <taxon>Thalassiosirophycidae</taxon>
        <taxon>Stephanodiscales</taxon>
        <taxon>Stephanodiscaceae</taxon>
        <taxon>Discostella</taxon>
    </lineage>
</organism>
<feature type="transmembrane region" description="Helical" evidence="8">
    <location>
        <begin position="75"/>
        <end position="94"/>
    </location>
</feature>
<dbReference type="InterPro" id="IPR024041">
    <property type="entry name" value="NH4_transpt_AmtB-like_dom"/>
</dbReference>
<evidence type="ECO:0000256" key="8">
    <source>
        <dbReference type="RuleBase" id="RU362002"/>
    </source>
</evidence>
<accession>A0ABD3M6V9</accession>
<keyword evidence="7 8" id="KW-0924">Ammonia transport</keyword>
<feature type="transmembrane region" description="Helical" evidence="8">
    <location>
        <begin position="236"/>
        <end position="258"/>
    </location>
</feature>
<evidence type="ECO:0000256" key="2">
    <source>
        <dbReference type="ARBA" id="ARBA00005887"/>
    </source>
</evidence>
<dbReference type="InterPro" id="IPR029020">
    <property type="entry name" value="Ammonium/urea_transptr"/>
</dbReference>
<comment type="similarity">
    <text evidence="2 8">Belongs to the ammonia transporter channel (TC 1.A.11.2) family.</text>
</comment>
<dbReference type="Proteomes" id="UP001530293">
    <property type="component" value="Unassembled WGS sequence"/>
</dbReference>
<dbReference type="InterPro" id="IPR001905">
    <property type="entry name" value="Ammonium_transpt"/>
</dbReference>
<dbReference type="AlphaFoldDB" id="A0ABD3M6V9"/>
<feature type="transmembrane region" description="Helical" evidence="8">
    <location>
        <begin position="152"/>
        <end position="174"/>
    </location>
</feature>
<dbReference type="EMBL" id="JALLBG020000196">
    <property type="protein sequence ID" value="KAL3759781.1"/>
    <property type="molecule type" value="Genomic_DNA"/>
</dbReference>
<feature type="transmembrane region" description="Helical" evidence="8">
    <location>
        <begin position="539"/>
        <end position="556"/>
    </location>
</feature>
<feature type="transmembrane region" description="Helical" evidence="8">
    <location>
        <begin position="308"/>
        <end position="329"/>
    </location>
</feature>
<dbReference type="NCBIfam" id="TIGR00836">
    <property type="entry name" value="amt"/>
    <property type="match status" value="1"/>
</dbReference>
<evidence type="ECO:0000256" key="4">
    <source>
        <dbReference type="ARBA" id="ARBA00022692"/>
    </source>
</evidence>
<keyword evidence="4 8" id="KW-0812">Transmembrane</keyword>
<feature type="transmembrane region" description="Helical" evidence="8">
    <location>
        <begin position="194"/>
        <end position="215"/>
    </location>
</feature>
<gene>
    <name evidence="10" type="ORF">ACHAWU_007525</name>
</gene>
<evidence type="ECO:0000256" key="7">
    <source>
        <dbReference type="ARBA" id="ARBA00023177"/>
    </source>
</evidence>
<evidence type="ECO:0000256" key="5">
    <source>
        <dbReference type="ARBA" id="ARBA00022989"/>
    </source>
</evidence>
<feature type="transmembrane region" description="Helical" evidence="8">
    <location>
        <begin position="278"/>
        <end position="296"/>
    </location>
</feature>
<dbReference type="PANTHER" id="PTHR11730">
    <property type="entry name" value="AMMONIUM TRANSPORTER"/>
    <property type="match status" value="1"/>
</dbReference>
<proteinExistence type="inferred from homology"/>
<dbReference type="Gene3D" id="1.10.3430.10">
    <property type="entry name" value="Ammonium transporter AmtB like domains"/>
    <property type="match status" value="1"/>
</dbReference>
<evidence type="ECO:0000256" key="1">
    <source>
        <dbReference type="ARBA" id="ARBA00004141"/>
    </source>
</evidence>
<feature type="transmembrane region" description="Helical" evidence="8">
    <location>
        <begin position="420"/>
        <end position="444"/>
    </location>
</feature>
<dbReference type="FunFam" id="1.10.3430.10:FF:000016">
    <property type="entry name" value="Ammonium transporter"/>
    <property type="match status" value="1"/>
</dbReference>
<comment type="subcellular location">
    <subcellularLocation>
        <location evidence="8">Cell membrane</location>
        <topology evidence="8">Multi-pass membrane protein</topology>
    </subcellularLocation>
    <subcellularLocation>
        <location evidence="1">Membrane</location>
        <topology evidence="1">Multi-pass membrane protein</topology>
    </subcellularLocation>
</comment>
<evidence type="ECO:0000259" key="9">
    <source>
        <dbReference type="Pfam" id="PF00909"/>
    </source>
</evidence>
<keyword evidence="3 8" id="KW-0813">Transport</keyword>
<dbReference type="GO" id="GO:0072488">
    <property type="term" value="P:ammonium transmembrane transport"/>
    <property type="evidence" value="ECO:0007669"/>
    <property type="project" value="UniProtKB-KW"/>
</dbReference>
<feature type="transmembrane region" description="Helical" evidence="8">
    <location>
        <begin position="39"/>
        <end position="63"/>
    </location>
</feature>
<evidence type="ECO:0000256" key="6">
    <source>
        <dbReference type="ARBA" id="ARBA00023136"/>
    </source>
</evidence>
<dbReference type="SUPFAM" id="SSF111352">
    <property type="entry name" value="Ammonium transporter"/>
    <property type="match status" value="1"/>
</dbReference>
<feature type="domain" description="Ammonium transporter AmtB-like" evidence="9">
    <location>
        <begin position="40"/>
        <end position="465"/>
    </location>
</feature>
<evidence type="ECO:0000313" key="11">
    <source>
        <dbReference type="Proteomes" id="UP001530293"/>
    </source>
</evidence>